<feature type="compositionally biased region" description="Polar residues" evidence="1">
    <location>
        <begin position="428"/>
        <end position="446"/>
    </location>
</feature>
<organism evidence="2 3">
    <name type="scientific">Sistotremastrum suecicum HHB10207 ss-3</name>
    <dbReference type="NCBI Taxonomy" id="1314776"/>
    <lineage>
        <taxon>Eukaryota</taxon>
        <taxon>Fungi</taxon>
        <taxon>Dikarya</taxon>
        <taxon>Basidiomycota</taxon>
        <taxon>Agaricomycotina</taxon>
        <taxon>Agaricomycetes</taxon>
        <taxon>Sistotremastrales</taxon>
        <taxon>Sistotremastraceae</taxon>
        <taxon>Sistotremastrum</taxon>
    </lineage>
</organism>
<feature type="region of interest" description="Disordered" evidence="1">
    <location>
        <begin position="581"/>
        <end position="652"/>
    </location>
</feature>
<feature type="region of interest" description="Disordered" evidence="1">
    <location>
        <begin position="102"/>
        <end position="479"/>
    </location>
</feature>
<gene>
    <name evidence="2" type="ORF">SISSUDRAFT_224908</name>
</gene>
<feature type="compositionally biased region" description="Basic and acidic residues" evidence="1">
    <location>
        <begin position="581"/>
        <end position="593"/>
    </location>
</feature>
<feature type="compositionally biased region" description="Basic and acidic residues" evidence="1">
    <location>
        <begin position="495"/>
        <end position="523"/>
    </location>
</feature>
<feature type="compositionally biased region" description="Low complexity" evidence="1">
    <location>
        <begin position="612"/>
        <end position="627"/>
    </location>
</feature>
<feature type="compositionally biased region" description="Low complexity" evidence="1">
    <location>
        <begin position="137"/>
        <end position="146"/>
    </location>
</feature>
<feature type="compositionally biased region" description="Low complexity" evidence="1">
    <location>
        <begin position="165"/>
        <end position="179"/>
    </location>
</feature>
<evidence type="ECO:0000256" key="1">
    <source>
        <dbReference type="SAM" id="MobiDB-lite"/>
    </source>
</evidence>
<sequence length="652" mass="71247">MPSRHWASRLGDDSETLVGSSSRLRSPRMRQRSPYSHGADLPSGSLRALLTTDRLPESFSTPGMSGRSGAVAGPSNATPSMPSSASLPTNAQAAINEGMAGVRALLREDSSDSSMDSAQNPFINRPQNITNPIADQSNSSASASPSSEEDSSAEYVLVGRDIAREQAPAQPQRAASPEASLPPRAIQRILRPVERYPGRVPTVPGYGSFSEGSSDDEPWGRGADLLREQLHGRVRDHLPDESANAMQVDDESANVGSLDRDANPTTLFPPSDSLPSTSESARRRSRTEGAFPLDLDLTGFDPSFERDIEQVLRPPSRPRSPLIHPSSSSNTRVGSRPHIFHSSSSSTSNVTREQGRRGVFEFLRDAPTSLFSLPPVEPSHVDSDREGMSEEGTQAQGALNMFDRPLLRRRSSLGGLSPGPSGLSSSPETSSRIPRSYSPDQDSITLAQRRLQSAREARESREASRRPGSSSRQVLDVLPRTTAQRRIEERRLALEFDRSERLRASESRERSERRVGGTRDQDRVWPNPTHGRPELLSPVHHQRSASTAAALREPVYGDIPTAAHENNRRRARMRMREALAERMRRAVDEDRSGRSPATWNRSREENLPIFGSGSVASASSSSSSNAPSLPPLEFGPGRSRDPSPMRVCHSLR</sequence>
<feature type="compositionally biased region" description="Low complexity" evidence="1">
    <location>
        <begin position="319"/>
        <end position="329"/>
    </location>
</feature>
<dbReference type="AlphaFoldDB" id="A0A166A3L2"/>
<proteinExistence type="predicted"/>
<evidence type="ECO:0000313" key="3">
    <source>
        <dbReference type="Proteomes" id="UP000076798"/>
    </source>
</evidence>
<feature type="compositionally biased region" description="Basic and acidic residues" evidence="1">
    <location>
        <begin position="453"/>
        <end position="465"/>
    </location>
</feature>
<feature type="compositionally biased region" description="Polar residues" evidence="1">
    <location>
        <begin position="112"/>
        <end position="136"/>
    </location>
</feature>
<keyword evidence="3" id="KW-1185">Reference proteome</keyword>
<feature type="region of interest" description="Disordered" evidence="1">
    <location>
        <begin position="495"/>
        <end position="568"/>
    </location>
</feature>
<feature type="compositionally biased region" description="Basic and acidic residues" evidence="1">
    <location>
        <begin position="379"/>
        <end position="388"/>
    </location>
</feature>
<evidence type="ECO:0000313" key="2">
    <source>
        <dbReference type="EMBL" id="KZT34924.1"/>
    </source>
</evidence>
<feature type="compositionally biased region" description="Basic and acidic residues" evidence="1">
    <location>
        <begin position="353"/>
        <end position="364"/>
    </location>
</feature>
<feature type="compositionally biased region" description="Polar residues" evidence="1">
    <location>
        <begin position="75"/>
        <end position="88"/>
    </location>
</feature>
<protein>
    <submittedName>
        <fullName evidence="2">Uncharacterized protein</fullName>
    </submittedName>
</protein>
<feature type="compositionally biased region" description="Low complexity" evidence="1">
    <location>
        <begin position="412"/>
        <end position="427"/>
    </location>
</feature>
<dbReference type="Proteomes" id="UP000076798">
    <property type="component" value="Unassembled WGS sequence"/>
</dbReference>
<reference evidence="2 3" key="1">
    <citation type="journal article" date="2016" name="Mol. Biol. Evol.">
        <title>Comparative Genomics of Early-Diverging Mushroom-Forming Fungi Provides Insights into the Origins of Lignocellulose Decay Capabilities.</title>
        <authorList>
            <person name="Nagy L.G."/>
            <person name="Riley R."/>
            <person name="Tritt A."/>
            <person name="Adam C."/>
            <person name="Daum C."/>
            <person name="Floudas D."/>
            <person name="Sun H."/>
            <person name="Yadav J.S."/>
            <person name="Pangilinan J."/>
            <person name="Larsson K.H."/>
            <person name="Matsuura K."/>
            <person name="Barry K."/>
            <person name="Labutti K."/>
            <person name="Kuo R."/>
            <person name="Ohm R.A."/>
            <person name="Bhattacharya S.S."/>
            <person name="Shirouzu T."/>
            <person name="Yoshinaga Y."/>
            <person name="Martin F.M."/>
            <person name="Grigoriev I.V."/>
            <person name="Hibbett D.S."/>
        </authorList>
    </citation>
    <scope>NUCLEOTIDE SEQUENCE [LARGE SCALE GENOMIC DNA]</scope>
    <source>
        <strain evidence="2 3">HHB10207 ss-3</strain>
    </source>
</reference>
<feature type="compositionally biased region" description="Basic and acidic residues" evidence="1">
    <location>
        <begin position="224"/>
        <end position="240"/>
    </location>
</feature>
<feature type="region of interest" description="Disordered" evidence="1">
    <location>
        <begin position="1"/>
        <end position="88"/>
    </location>
</feature>
<dbReference type="EMBL" id="KV428160">
    <property type="protein sequence ID" value="KZT34924.1"/>
    <property type="molecule type" value="Genomic_DNA"/>
</dbReference>
<accession>A0A166A3L2</accession>
<name>A0A166A3L2_9AGAM</name>